<proteinExistence type="predicted"/>
<sequence>MRFSILFFLLLFTVLRLDAQENRIILLGKGLDNANPEVLRKLTADLADHPAALIITGDYLENRHRVDQNFLVNSELGSRIREYTGPVYFIPGENEYGPFQMNSVSHLATLAESVSEIDTTWHIVPENGCPGPVSVEVNESFLLVFINTSRFLHYGDVIPFSECGQSDEAAVFDELEEILKENLHKPVFVVGHHPLRSRSFYAGVFPWYQHLLPPVLGSIYAGFRKYIGGVQDIKGDRYQALIAQLESSFDVHQGVYYLSGHEGYFHYDILDKSPLRSQIITGSLENGTYAKPVKAPEMQNGVQLSDFTRISSNPGYVLIDLLALSASLSTYKVAVAYRGVGKDEVSVSFYNGEIPYNVAYKRDTSFSGSSINTSATQKLLKNSKKPGLLGNNYRDEWSATISGVPVFDIETEKGGLSIEKKGGGQQTRSLRLEAENGRQYVLRSIQKYPEKAVPLALRGTIAEDIISDQISASHPYGAFVIPQIAEAAGVYHTNPRLVYLPDDPALGKFREDFANGLYLFEERPDDDHWEDEDHFGNAPDIISTADVVEKLGNDDDHFIDEKQVIRSRLFDIWIGDWDRHDDQWRWARYKDDEDFKTYAPIPRDRDQAFFWSDGRLLQLSSRRWGQPKFQGFHEVIRDVAGLNYNARYFDRTFITQSELGDWESIARDLQERLTDSLIENSVAAFPPEIFDLHGNDIIRKLKRRRDDLLNYAREYYEFLSKTVTITGSDEAERFTVDYFSDSLVVRKYRVKEKSGEIKYLAYERSFDPSVTKEIRLFGLEGDDRFLLQGDAKKAPRIRIIGGKGQDSILDESSVKSRLRNTIFYDKPDAFLYSSGEVRDRRSGRAQVNQYDRYEFKYDKAMPLITGGFNPDDGLFLGGGVLIQKHGFRKEPYAAQHKFLVSFAPRSASYSLSYNGDFIDVIRRTDLELTARIDEPSFGDFFYGFGNKTNFNDSLFEAGRQFYRVRYSQWLLQPLFRVNARNGKHIFRAGPYYRAVKIRRDENTQITDRFIIAYSEFVGRGEESEFPLLDTRRHYAGARIGYDLDLRDSEIFPRLGVFWKNELTVAYQLNDEKFSHQRFGSDLSFYFTVGGGLRVTFAGRIGGQVNRGEFEFYQAARLGGLSNLRGYRKLRFAGDEAFYTNLELRVQVLEVKSILFPALVGFHVYRDQGRVWSDNPDQPVQNPDKATWHRGIGGGLWIAPMGSIVISTDYARSNDNEDAFYIRLGFFF</sequence>
<comment type="subcellular location">
    <subcellularLocation>
        <location evidence="1">Membrane</location>
    </subcellularLocation>
</comment>
<dbReference type="GO" id="GO:0019867">
    <property type="term" value="C:outer membrane"/>
    <property type="evidence" value="ECO:0007669"/>
    <property type="project" value="InterPro"/>
</dbReference>
<evidence type="ECO:0000256" key="1">
    <source>
        <dbReference type="ARBA" id="ARBA00004370"/>
    </source>
</evidence>
<dbReference type="Gene3D" id="3.60.21.10">
    <property type="match status" value="1"/>
</dbReference>
<name>A0A9X1HTD7_9BACT</name>
<dbReference type="EMBL" id="JAIXNE010000005">
    <property type="protein sequence ID" value="MCA6077923.1"/>
    <property type="molecule type" value="Genomic_DNA"/>
</dbReference>
<keyword evidence="2" id="KW-0472">Membrane</keyword>
<dbReference type="Gene3D" id="2.40.160.50">
    <property type="entry name" value="membrane protein fhac: a member of the omp85/tpsb transporter family"/>
    <property type="match status" value="1"/>
</dbReference>
<protein>
    <submittedName>
        <fullName evidence="4">Outer membrane protein assembly factor</fullName>
    </submittedName>
</protein>
<accession>A0A9X1HTD7</accession>
<organism evidence="4 5">
    <name type="scientific">Fulvivirga sedimenti</name>
    <dbReference type="NCBI Taxonomy" id="2879465"/>
    <lineage>
        <taxon>Bacteria</taxon>
        <taxon>Pseudomonadati</taxon>
        <taxon>Bacteroidota</taxon>
        <taxon>Cytophagia</taxon>
        <taxon>Cytophagales</taxon>
        <taxon>Fulvivirgaceae</taxon>
        <taxon>Fulvivirga</taxon>
    </lineage>
</organism>
<comment type="caution">
    <text evidence="4">The sequence shown here is derived from an EMBL/GenBank/DDBJ whole genome shotgun (WGS) entry which is preliminary data.</text>
</comment>
<dbReference type="Pfam" id="PF01103">
    <property type="entry name" value="Omp85"/>
    <property type="match status" value="1"/>
</dbReference>
<reference evidence="4" key="1">
    <citation type="submission" date="2021-09" db="EMBL/GenBank/DDBJ databases">
        <title>Fulvivirga sp. isolated from coastal sediment.</title>
        <authorList>
            <person name="Yu H."/>
        </authorList>
    </citation>
    <scope>NUCLEOTIDE SEQUENCE</scope>
    <source>
        <strain evidence="4">1062</strain>
    </source>
</reference>
<keyword evidence="5" id="KW-1185">Reference proteome</keyword>
<gene>
    <name evidence="4" type="ORF">LDX50_23810</name>
</gene>
<dbReference type="InterPro" id="IPR029052">
    <property type="entry name" value="Metallo-depent_PP-like"/>
</dbReference>
<dbReference type="RefSeq" id="WP_225698786.1">
    <property type="nucleotide sequence ID" value="NZ_JAIXNE010000005.1"/>
</dbReference>
<dbReference type="InterPro" id="IPR000184">
    <property type="entry name" value="Bac_surfAg_D15"/>
</dbReference>
<feature type="domain" description="Bacterial surface antigen (D15)" evidence="3">
    <location>
        <begin position="1036"/>
        <end position="1227"/>
    </location>
</feature>
<dbReference type="Proteomes" id="UP001139409">
    <property type="component" value="Unassembled WGS sequence"/>
</dbReference>
<evidence type="ECO:0000256" key="2">
    <source>
        <dbReference type="ARBA" id="ARBA00023136"/>
    </source>
</evidence>
<dbReference type="SUPFAM" id="SSF56300">
    <property type="entry name" value="Metallo-dependent phosphatases"/>
    <property type="match status" value="1"/>
</dbReference>
<evidence type="ECO:0000313" key="5">
    <source>
        <dbReference type="Proteomes" id="UP001139409"/>
    </source>
</evidence>
<evidence type="ECO:0000259" key="3">
    <source>
        <dbReference type="Pfam" id="PF01103"/>
    </source>
</evidence>
<dbReference type="AlphaFoldDB" id="A0A9X1HTD7"/>
<evidence type="ECO:0000313" key="4">
    <source>
        <dbReference type="EMBL" id="MCA6077923.1"/>
    </source>
</evidence>